<evidence type="ECO:0000256" key="1">
    <source>
        <dbReference type="SAM" id="MobiDB-lite"/>
    </source>
</evidence>
<dbReference type="InterPro" id="IPR050570">
    <property type="entry name" value="Cell_wall_metabolism_enzyme"/>
</dbReference>
<gene>
    <name evidence="3" type="ORF">HWQ67_00805</name>
</gene>
<reference evidence="3 4" key="1">
    <citation type="journal article" date="2020" name="J Geophys Res Biogeosci">
        <title>Magnetotaxis as an Adaptation to Enable Bacterial Shuttling of Microbial Sulfur and Sulfur Cycling Across Aquatic Oxic#Anoxic Interfaces.</title>
        <authorList>
            <person name="Li J."/>
            <person name="Liu P."/>
            <person name="Wang J."/>
            <person name="Roberts A.P."/>
            <person name="Pan Y."/>
        </authorList>
    </citation>
    <scope>NUCLEOTIDE SEQUENCE [LARGE SCALE GENOMIC DNA]</scope>
    <source>
        <strain evidence="3 4">MYR-1_YQ</strain>
    </source>
</reference>
<evidence type="ECO:0000313" key="4">
    <source>
        <dbReference type="Proteomes" id="UP001196980"/>
    </source>
</evidence>
<feature type="region of interest" description="Disordered" evidence="1">
    <location>
        <begin position="71"/>
        <end position="90"/>
    </location>
</feature>
<dbReference type="Proteomes" id="UP001196980">
    <property type="component" value="Unassembled WGS sequence"/>
</dbReference>
<dbReference type="EMBL" id="JABXWD010000007">
    <property type="protein sequence ID" value="MBV6340113.1"/>
    <property type="molecule type" value="Genomic_DNA"/>
</dbReference>
<name>A0ABS6RWE4_9BACT</name>
<dbReference type="InterPro" id="IPR016047">
    <property type="entry name" value="M23ase_b-sheet_dom"/>
</dbReference>
<dbReference type="RefSeq" id="WP_218250734.1">
    <property type="nucleotide sequence ID" value="NZ_JABXWD010000007.1"/>
</dbReference>
<evidence type="ECO:0000313" key="3">
    <source>
        <dbReference type="EMBL" id="MBV6340113.1"/>
    </source>
</evidence>
<organism evidence="3 4">
    <name type="scientific">Candidatus Magnetobacterium casense</name>
    <dbReference type="NCBI Taxonomy" id="1455061"/>
    <lineage>
        <taxon>Bacteria</taxon>
        <taxon>Pseudomonadati</taxon>
        <taxon>Nitrospirota</taxon>
        <taxon>Thermodesulfovibrionia</taxon>
        <taxon>Thermodesulfovibrionales</taxon>
        <taxon>Candidatus Magnetobacteriaceae</taxon>
        <taxon>Candidatus Magnetobacterium</taxon>
    </lineage>
</organism>
<keyword evidence="4" id="KW-1185">Reference proteome</keyword>
<feature type="compositionally biased region" description="Low complexity" evidence="1">
    <location>
        <begin position="71"/>
        <end position="83"/>
    </location>
</feature>
<sequence>MALTKITENKTYNPNPLLSGAVQGLYQLGATLPAPRSPKVIQPQFPNLSNLAQFGQMGAIPQMLQQQQPVPAQTAPQPPAGVTRMPQQGATPTANMQMGSNPFQQIGSITTPYGGSTRYEGFHPGLDIANKIGTNVPAFFGGTVTGVRSGQMQGSPSFGNYVTIKDANGNTWRYSHLHDSYVKVGQLIQPGQVIGAMGNTGQTYSTSGGTGSHLDLRIYDTYQRYINPYEYYKKLYA</sequence>
<dbReference type="CDD" id="cd12797">
    <property type="entry name" value="M23_peptidase"/>
    <property type="match status" value="1"/>
</dbReference>
<protein>
    <submittedName>
        <fullName evidence="3">Peptidoglycan DD-metalloendopeptidase family protein</fullName>
    </submittedName>
</protein>
<comment type="caution">
    <text evidence="3">The sequence shown here is derived from an EMBL/GenBank/DDBJ whole genome shotgun (WGS) entry which is preliminary data.</text>
</comment>
<accession>A0ABS6RWE4</accession>
<evidence type="ECO:0000259" key="2">
    <source>
        <dbReference type="Pfam" id="PF01551"/>
    </source>
</evidence>
<dbReference type="PANTHER" id="PTHR21666">
    <property type="entry name" value="PEPTIDASE-RELATED"/>
    <property type="match status" value="1"/>
</dbReference>
<proteinExistence type="predicted"/>
<feature type="domain" description="M23ase beta-sheet core" evidence="2">
    <location>
        <begin position="122"/>
        <end position="228"/>
    </location>
</feature>
<dbReference type="PANTHER" id="PTHR21666:SF270">
    <property type="entry name" value="MUREIN HYDROLASE ACTIVATOR ENVC"/>
    <property type="match status" value="1"/>
</dbReference>
<dbReference type="Pfam" id="PF01551">
    <property type="entry name" value="Peptidase_M23"/>
    <property type="match status" value="1"/>
</dbReference>